<evidence type="ECO:0000313" key="2">
    <source>
        <dbReference type="EMBL" id="KAF9966321.1"/>
    </source>
</evidence>
<accession>A0A9P6JB82</accession>
<dbReference type="OrthoDB" id="2395330at2759"/>
<dbReference type="EMBL" id="JAAAHY010000167">
    <property type="protein sequence ID" value="KAF9966321.1"/>
    <property type="molecule type" value="Genomic_DNA"/>
</dbReference>
<sequence>VDTQSWNVFDSETYVADLSQAATWDATGATPNWHLEYSARQAYGAHKNNDAFQQFWTYRSKSANRGPACPAGGACPKEIVCNLRAGKSSDACTAIHFSVKRSDEEDDPQAKADAADPTGRHSLYKRSEPQPWNKKLCGLTANL</sequence>
<evidence type="ECO:0000313" key="3">
    <source>
        <dbReference type="Proteomes" id="UP000738359"/>
    </source>
</evidence>
<protein>
    <submittedName>
        <fullName evidence="2">Uncharacterized protein</fullName>
    </submittedName>
</protein>
<feature type="non-terminal residue" evidence="2">
    <location>
        <position position="143"/>
    </location>
</feature>
<dbReference type="AlphaFoldDB" id="A0A9P6JB82"/>
<feature type="compositionally biased region" description="Basic and acidic residues" evidence="1">
    <location>
        <begin position="100"/>
        <end position="114"/>
    </location>
</feature>
<evidence type="ECO:0000256" key="1">
    <source>
        <dbReference type="SAM" id="MobiDB-lite"/>
    </source>
</evidence>
<proteinExistence type="predicted"/>
<comment type="caution">
    <text evidence="2">The sequence shown here is derived from an EMBL/GenBank/DDBJ whole genome shotgun (WGS) entry which is preliminary data.</text>
</comment>
<gene>
    <name evidence="2" type="ORF">BGZ70_002688</name>
</gene>
<keyword evidence="3" id="KW-1185">Reference proteome</keyword>
<reference evidence="2" key="1">
    <citation type="journal article" date="2020" name="Fungal Divers.">
        <title>Resolving the Mortierellaceae phylogeny through synthesis of multi-gene phylogenetics and phylogenomics.</title>
        <authorList>
            <person name="Vandepol N."/>
            <person name="Liber J."/>
            <person name="Desiro A."/>
            <person name="Na H."/>
            <person name="Kennedy M."/>
            <person name="Barry K."/>
            <person name="Grigoriev I.V."/>
            <person name="Miller A.N."/>
            <person name="O'Donnell K."/>
            <person name="Stajich J.E."/>
            <person name="Bonito G."/>
        </authorList>
    </citation>
    <scope>NUCLEOTIDE SEQUENCE</scope>
    <source>
        <strain evidence="2">CK1249</strain>
    </source>
</reference>
<dbReference type="Proteomes" id="UP000738359">
    <property type="component" value="Unassembled WGS sequence"/>
</dbReference>
<name>A0A9P6JB82_MORAP</name>
<feature type="region of interest" description="Disordered" evidence="1">
    <location>
        <begin position="100"/>
        <end position="133"/>
    </location>
</feature>
<organism evidence="2 3">
    <name type="scientific">Mortierella alpina</name>
    <name type="common">Oleaginous fungus</name>
    <name type="synonym">Mortierella renispora</name>
    <dbReference type="NCBI Taxonomy" id="64518"/>
    <lineage>
        <taxon>Eukaryota</taxon>
        <taxon>Fungi</taxon>
        <taxon>Fungi incertae sedis</taxon>
        <taxon>Mucoromycota</taxon>
        <taxon>Mortierellomycotina</taxon>
        <taxon>Mortierellomycetes</taxon>
        <taxon>Mortierellales</taxon>
        <taxon>Mortierellaceae</taxon>
        <taxon>Mortierella</taxon>
    </lineage>
</organism>